<protein>
    <submittedName>
        <fullName evidence="1">Uncharacterized protein</fullName>
    </submittedName>
</protein>
<accession>A0ACC4CPX1</accession>
<name>A0ACC4CPX1_POPAL</name>
<comment type="caution">
    <text evidence="1">The sequence shown here is derived from an EMBL/GenBank/DDBJ whole genome shotgun (WGS) entry which is preliminary data.</text>
</comment>
<gene>
    <name evidence="1" type="ORF">D5086_007595</name>
</gene>
<evidence type="ECO:0000313" key="1">
    <source>
        <dbReference type="EMBL" id="KAL3599677.1"/>
    </source>
</evidence>
<reference evidence="1 2" key="1">
    <citation type="journal article" date="2024" name="Plant Biotechnol. J.">
        <title>Genome and CRISPR/Cas9 system of a widespread forest tree (Populus alba) in the world.</title>
        <authorList>
            <person name="Liu Y.J."/>
            <person name="Jiang P.F."/>
            <person name="Han X.M."/>
            <person name="Li X.Y."/>
            <person name="Wang H.M."/>
            <person name="Wang Y.J."/>
            <person name="Wang X.X."/>
            <person name="Zeng Q.Y."/>
        </authorList>
    </citation>
    <scope>NUCLEOTIDE SEQUENCE [LARGE SCALE GENOMIC DNA]</scope>
    <source>
        <strain evidence="2">cv. PAL-ZL1</strain>
    </source>
</reference>
<proteinExistence type="predicted"/>
<evidence type="ECO:0000313" key="2">
    <source>
        <dbReference type="Proteomes" id="UP000309997"/>
    </source>
</evidence>
<keyword evidence="2" id="KW-1185">Reference proteome</keyword>
<dbReference type="Proteomes" id="UP000309997">
    <property type="component" value="Unassembled WGS sequence"/>
</dbReference>
<sequence length="324" mass="36479">MPGDLQGLITQCAKDVQRLERPTDPSPGCCNALKTVDVPCVCKCITRDIEAIIDMAKVAPVAEYTWKCFVVLRGLGFMIFDSLLKGCLDSIGDNRLGGEMATLISGRTTLNPNAPLFIPNVYRQVEDFSPEWWELVKTSTWFRDFWLSQHPEESFDGSAGADDDDLTDLLPEDLDVGVEEEFPNLEAQFEEMVKLAEAEEKTDSSDADLKVERKPLNGLIMDVKTLLKDMNIPKSPKERSPRSPRTLAKYQMKPPHCVVAKRTALSGGSAILSLNFLVRITMILLASNYRNVIMDKMCDEFQRTKEDVPFWDSVPQDFLAYLRT</sequence>
<organism evidence="1 2">
    <name type="scientific">Populus alba</name>
    <name type="common">White poplar</name>
    <dbReference type="NCBI Taxonomy" id="43335"/>
    <lineage>
        <taxon>Eukaryota</taxon>
        <taxon>Viridiplantae</taxon>
        <taxon>Streptophyta</taxon>
        <taxon>Embryophyta</taxon>
        <taxon>Tracheophyta</taxon>
        <taxon>Spermatophyta</taxon>
        <taxon>Magnoliopsida</taxon>
        <taxon>eudicotyledons</taxon>
        <taxon>Gunneridae</taxon>
        <taxon>Pentapetalae</taxon>
        <taxon>rosids</taxon>
        <taxon>fabids</taxon>
        <taxon>Malpighiales</taxon>
        <taxon>Salicaceae</taxon>
        <taxon>Saliceae</taxon>
        <taxon>Populus</taxon>
    </lineage>
</organism>
<dbReference type="EMBL" id="RCHU02000003">
    <property type="protein sequence ID" value="KAL3599677.1"/>
    <property type="molecule type" value="Genomic_DNA"/>
</dbReference>